<dbReference type="AlphaFoldDB" id="A0AAW1THY3"/>
<comment type="caution">
    <text evidence="11">The sequence shown here is derived from an EMBL/GenBank/DDBJ whole genome shotgun (WGS) entry which is preliminary data.</text>
</comment>
<comment type="cofactor">
    <cofactor evidence="1">
        <name>Zn(2+)</name>
        <dbReference type="ChEBI" id="CHEBI:29105"/>
    </cofactor>
</comment>
<dbReference type="Pfam" id="PF05649">
    <property type="entry name" value="Peptidase_M13_N"/>
    <property type="match status" value="1"/>
</dbReference>
<accession>A0AAW1THY3</accession>
<evidence type="ECO:0000256" key="1">
    <source>
        <dbReference type="ARBA" id="ARBA00001947"/>
    </source>
</evidence>
<dbReference type="InterPro" id="IPR000718">
    <property type="entry name" value="Peptidase_M13"/>
</dbReference>
<feature type="domain" description="Peptidase M13 N-terminal" evidence="10">
    <location>
        <begin position="1"/>
        <end position="324"/>
    </location>
</feature>
<keyword evidence="4" id="KW-0645">Protease</keyword>
<keyword evidence="7" id="KW-0862">Zinc</keyword>
<feature type="domain" description="Peptidase M13 C-terminal" evidence="9">
    <location>
        <begin position="386"/>
        <end position="591"/>
    </location>
</feature>
<keyword evidence="12" id="KW-1185">Reference proteome</keyword>
<comment type="similarity">
    <text evidence="3">Belongs to the peptidase M13 family.</text>
</comment>
<dbReference type="GO" id="GO:0016485">
    <property type="term" value="P:protein processing"/>
    <property type="evidence" value="ECO:0007669"/>
    <property type="project" value="TreeGrafter"/>
</dbReference>
<protein>
    <submittedName>
        <fullName evidence="11">Uncharacterized protein</fullName>
    </submittedName>
</protein>
<dbReference type="InterPro" id="IPR008753">
    <property type="entry name" value="Peptidase_M13_N"/>
</dbReference>
<evidence type="ECO:0000313" key="11">
    <source>
        <dbReference type="EMBL" id="KAK9869344.1"/>
    </source>
</evidence>
<keyword evidence="6" id="KW-0378">Hydrolase</keyword>
<reference evidence="11 12" key="1">
    <citation type="submission" date="2023-03" db="EMBL/GenBank/DDBJ databases">
        <title>Genome insight into feeding habits of ladybird beetles.</title>
        <authorList>
            <person name="Li H.-S."/>
            <person name="Huang Y.-H."/>
            <person name="Pang H."/>
        </authorList>
    </citation>
    <scope>NUCLEOTIDE SEQUENCE [LARGE SCALE GENOMIC DNA]</scope>
    <source>
        <strain evidence="11">SYSU_2023b</strain>
        <tissue evidence="11">Whole body</tissue>
    </source>
</reference>
<dbReference type="Proteomes" id="UP001431783">
    <property type="component" value="Unassembled WGS sequence"/>
</dbReference>
<evidence type="ECO:0000256" key="7">
    <source>
        <dbReference type="ARBA" id="ARBA00022833"/>
    </source>
</evidence>
<comment type="subcellular location">
    <subcellularLocation>
        <location evidence="2">Cell membrane</location>
        <topology evidence="2">Single-pass type II membrane protein</topology>
    </subcellularLocation>
</comment>
<dbReference type="PROSITE" id="PS51885">
    <property type="entry name" value="NEPRILYSIN"/>
    <property type="match status" value="1"/>
</dbReference>
<organism evidence="11 12">
    <name type="scientific">Henosepilachna vigintioctopunctata</name>
    <dbReference type="NCBI Taxonomy" id="420089"/>
    <lineage>
        <taxon>Eukaryota</taxon>
        <taxon>Metazoa</taxon>
        <taxon>Ecdysozoa</taxon>
        <taxon>Arthropoda</taxon>
        <taxon>Hexapoda</taxon>
        <taxon>Insecta</taxon>
        <taxon>Pterygota</taxon>
        <taxon>Neoptera</taxon>
        <taxon>Endopterygota</taxon>
        <taxon>Coleoptera</taxon>
        <taxon>Polyphaga</taxon>
        <taxon>Cucujiformia</taxon>
        <taxon>Coccinelloidea</taxon>
        <taxon>Coccinellidae</taxon>
        <taxon>Epilachninae</taxon>
        <taxon>Epilachnini</taxon>
        <taxon>Henosepilachna</taxon>
    </lineage>
</organism>
<evidence type="ECO:0000313" key="12">
    <source>
        <dbReference type="Proteomes" id="UP001431783"/>
    </source>
</evidence>
<dbReference type="GO" id="GO:0004222">
    <property type="term" value="F:metalloendopeptidase activity"/>
    <property type="evidence" value="ECO:0007669"/>
    <property type="project" value="InterPro"/>
</dbReference>
<dbReference type="CDD" id="cd08662">
    <property type="entry name" value="M13"/>
    <property type="match status" value="1"/>
</dbReference>
<dbReference type="InterPro" id="IPR018497">
    <property type="entry name" value="Peptidase_M13_C"/>
</dbReference>
<dbReference type="Gene3D" id="3.40.390.10">
    <property type="entry name" value="Collagenase (Catalytic Domain)"/>
    <property type="match status" value="1"/>
</dbReference>
<dbReference type="EMBL" id="JARQZJ010000001">
    <property type="protein sequence ID" value="KAK9869344.1"/>
    <property type="molecule type" value="Genomic_DNA"/>
</dbReference>
<dbReference type="Pfam" id="PF01431">
    <property type="entry name" value="Peptidase_M13"/>
    <property type="match status" value="1"/>
</dbReference>
<keyword evidence="5" id="KW-0479">Metal-binding</keyword>
<dbReference type="InterPro" id="IPR024079">
    <property type="entry name" value="MetalloPept_cat_dom_sf"/>
</dbReference>
<dbReference type="PANTHER" id="PTHR11733:SF224">
    <property type="entry name" value="NEPRILYSIN-2"/>
    <property type="match status" value="1"/>
</dbReference>
<dbReference type="PANTHER" id="PTHR11733">
    <property type="entry name" value="ZINC METALLOPROTEASE FAMILY M13 NEPRILYSIN-RELATED"/>
    <property type="match status" value="1"/>
</dbReference>
<dbReference type="InterPro" id="IPR042089">
    <property type="entry name" value="Peptidase_M13_dom_2"/>
</dbReference>
<evidence type="ECO:0000256" key="2">
    <source>
        <dbReference type="ARBA" id="ARBA00004401"/>
    </source>
</evidence>
<dbReference type="SUPFAM" id="SSF55486">
    <property type="entry name" value="Metalloproteases ('zincins'), catalytic domain"/>
    <property type="match status" value="1"/>
</dbReference>
<evidence type="ECO:0000259" key="9">
    <source>
        <dbReference type="Pfam" id="PF01431"/>
    </source>
</evidence>
<evidence type="ECO:0000256" key="6">
    <source>
        <dbReference type="ARBA" id="ARBA00022801"/>
    </source>
</evidence>
<keyword evidence="8" id="KW-0482">Metalloprotease</keyword>
<evidence type="ECO:0000256" key="4">
    <source>
        <dbReference type="ARBA" id="ARBA00022670"/>
    </source>
</evidence>
<evidence type="ECO:0000259" key="10">
    <source>
        <dbReference type="Pfam" id="PF05649"/>
    </source>
</evidence>
<dbReference type="Gene3D" id="1.10.1380.10">
    <property type="entry name" value="Neutral endopeptidase , domain2"/>
    <property type="match status" value="1"/>
</dbReference>
<proteinExistence type="inferred from homology"/>
<dbReference type="PRINTS" id="PR00786">
    <property type="entry name" value="NEPRILYSIN"/>
</dbReference>
<gene>
    <name evidence="11" type="ORF">WA026_003101</name>
</gene>
<evidence type="ECO:0000256" key="5">
    <source>
        <dbReference type="ARBA" id="ARBA00022723"/>
    </source>
</evidence>
<dbReference type="GO" id="GO:0046872">
    <property type="term" value="F:metal ion binding"/>
    <property type="evidence" value="ECO:0007669"/>
    <property type="project" value="UniProtKB-KW"/>
</dbReference>
<dbReference type="GO" id="GO:0005886">
    <property type="term" value="C:plasma membrane"/>
    <property type="evidence" value="ECO:0007669"/>
    <property type="project" value="UniProtKB-SubCell"/>
</dbReference>
<name>A0AAW1THY3_9CUCU</name>
<evidence type="ECO:0000256" key="8">
    <source>
        <dbReference type="ARBA" id="ARBA00023049"/>
    </source>
</evidence>
<sequence length="592" mass="68914">MNEDYINEEGLLEAQTLLNSLGGWPVLQEVWDSNSFKWIEAIKLFKEKGLDFNFLLRIIAGKDFGDTSKRIIIIDQPSAFGLNTHILHKGIHDPTVKKYFELIVDTAIMFGADEFKASEEMHDALDFEIKLSNLLVSKTLNRNTSYFYNKMTLKELTQQYGSIDWMKLLRNIFPEEVKLYDEKQVLVEVPKYIERLERLLKTTSQRTIANYLFLRVVLEIYPFLPQKFEDRLLKFKKAVLGTSAHPPRWKTCFLLTDKHMSVLLGATYIRRFFNDDIKKSAAEMVKYIVTTFETSIKEETPWIDEKTKQRALEKAEAIRAHVAYDKELLDDNNLSEIYSGLHIMEKLFLQSFLNLNKLEWNRLLGKLLEPVEKNDWRDNSAPITVNAFYKRLDNSIIVPAAILQDIFFNKDRPSYLNYGAIGTIIGHEIVHAFDDEGSQFNKDGNLKNWWEEATKTAFIEKTKCFINKFNSIRVEEVGLNVSGERTVGENIADNGGAKQAYLAYNSWTRNYGEESKLPGLQYTPRQLFWIAGAQNWCSKERKEYLKQLIARDPHTPHKYRVNGNYQNLEFFAKDFKCPLGSNMNPRNKCSIW</sequence>
<evidence type="ECO:0000256" key="3">
    <source>
        <dbReference type="ARBA" id="ARBA00007357"/>
    </source>
</evidence>